<proteinExistence type="predicted"/>
<dbReference type="InterPro" id="IPR027417">
    <property type="entry name" value="P-loop_NTPase"/>
</dbReference>
<evidence type="ECO:0000313" key="6">
    <source>
        <dbReference type="Proteomes" id="UP000011566"/>
    </source>
</evidence>
<dbReference type="InterPro" id="IPR050763">
    <property type="entry name" value="ABC_transporter_ATP-binding"/>
</dbReference>
<dbReference type="GO" id="GO:0016887">
    <property type="term" value="F:ATP hydrolysis activity"/>
    <property type="evidence" value="ECO:0007669"/>
    <property type="project" value="InterPro"/>
</dbReference>
<evidence type="ECO:0000256" key="1">
    <source>
        <dbReference type="ARBA" id="ARBA00022448"/>
    </source>
</evidence>
<keyword evidence="1" id="KW-0813">Transport</keyword>
<keyword evidence="3 5" id="KW-0067">ATP-binding</keyword>
<keyword evidence="2" id="KW-0547">Nucleotide-binding</keyword>
<dbReference type="AlphaFoldDB" id="M0LZA9"/>
<evidence type="ECO:0000256" key="2">
    <source>
        <dbReference type="ARBA" id="ARBA00022741"/>
    </source>
</evidence>
<dbReference type="CDD" id="cd03230">
    <property type="entry name" value="ABC_DR_subfamily_A"/>
    <property type="match status" value="1"/>
</dbReference>
<dbReference type="GO" id="GO:0005524">
    <property type="term" value="F:ATP binding"/>
    <property type="evidence" value="ECO:0007669"/>
    <property type="project" value="UniProtKB-KW"/>
</dbReference>
<dbReference type="PANTHER" id="PTHR42711:SF16">
    <property type="entry name" value="ABC TRANSPORTER ATP-BINDING PROTEIN"/>
    <property type="match status" value="1"/>
</dbReference>
<dbReference type="OrthoDB" id="87732at2157"/>
<dbReference type="Proteomes" id="UP000011566">
    <property type="component" value="Unassembled WGS sequence"/>
</dbReference>
<dbReference type="PROSITE" id="PS00211">
    <property type="entry name" value="ABC_TRANSPORTER_1"/>
    <property type="match status" value="1"/>
</dbReference>
<dbReference type="RefSeq" id="WP_007692737.1">
    <property type="nucleotide sequence ID" value="NZ_AJRK01000357.1"/>
</dbReference>
<dbReference type="SUPFAM" id="SSF52540">
    <property type="entry name" value="P-loop containing nucleoside triphosphate hydrolases"/>
    <property type="match status" value="1"/>
</dbReference>
<gene>
    <name evidence="5" type="ORF">C447_08163</name>
</gene>
<evidence type="ECO:0000256" key="3">
    <source>
        <dbReference type="ARBA" id="ARBA00022840"/>
    </source>
</evidence>
<dbReference type="InterPro" id="IPR003593">
    <property type="entry name" value="AAA+_ATPase"/>
</dbReference>
<dbReference type="Pfam" id="PF00005">
    <property type="entry name" value="ABC_tran"/>
    <property type="match status" value="1"/>
</dbReference>
<dbReference type="PROSITE" id="PS50893">
    <property type="entry name" value="ABC_TRANSPORTER_2"/>
    <property type="match status" value="1"/>
</dbReference>
<sequence length="315" mass="34555">MSEPSTQDESNPVITVEGLTKHYGDVLAVDDVSFAVREGEIFGVVGPNGSGKTTTVESVMGLGPFEGEVRVLGLDPRRERTALAQRIGMQLQAAELPARLTVLELLDLFSTFYDETVAYEPLLEMWGIDDERHSRFEALSGGQQQRLFIALALLNDPEVVFVDELTTGLDPEAREAAWRLVERIREEGTTVVLVTHYMAEAETLCDRVAILDDGDLVALDTPRDLLADLDAGRGVVFDDHPDLDLDGVRGLEAVERVERADGVVRAFGAADDLVSSVVLELEGQATPLRNLRTLQPDLADVFMERTGRTEEAHGR</sequence>
<comment type="caution">
    <text evidence="5">The sequence shown here is derived from an EMBL/GenBank/DDBJ whole genome shotgun (WGS) entry which is preliminary data.</text>
</comment>
<dbReference type="InterPro" id="IPR017871">
    <property type="entry name" value="ABC_transporter-like_CS"/>
</dbReference>
<dbReference type="PANTHER" id="PTHR42711">
    <property type="entry name" value="ABC TRANSPORTER ATP-BINDING PROTEIN"/>
    <property type="match status" value="1"/>
</dbReference>
<accession>M0LZA9</accession>
<dbReference type="Gene3D" id="3.40.50.300">
    <property type="entry name" value="P-loop containing nucleotide triphosphate hydrolases"/>
    <property type="match status" value="1"/>
</dbReference>
<dbReference type="SMART" id="SM00382">
    <property type="entry name" value="AAA"/>
    <property type="match status" value="1"/>
</dbReference>
<organism evidence="5 6">
    <name type="scientific">Halococcus hamelinensis 100A6</name>
    <dbReference type="NCBI Taxonomy" id="1132509"/>
    <lineage>
        <taxon>Archaea</taxon>
        <taxon>Methanobacteriati</taxon>
        <taxon>Methanobacteriota</taxon>
        <taxon>Stenosarchaea group</taxon>
        <taxon>Halobacteria</taxon>
        <taxon>Halobacteriales</taxon>
        <taxon>Halococcaceae</taxon>
        <taxon>Halococcus</taxon>
    </lineage>
</organism>
<name>M0LZA9_9EURY</name>
<dbReference type="eggNOG" id="arCOG00194">
    <property type="taxonomic scope" value="Archaea"/>
</dbReference>
<feature type="domain" description="ABC transporter" evidence="4">
    <location>
        <begin position="14"/>
        <end position="238"/>
    </location>
</feature>
<keyword evidence="6" id="KW-1185">Reference proteome</keyword>
<dbReference type="InterPro" id="IPR003439">
    <property type="entry name" value="ABC_transporter-like_ATP-bd"/>
</dbReference>
<dbReference type="EMBL" id="AOMB01000023">
    <property type="protein sequence ID" value="EMA38781.1"/>
    <property type="molecule type" value="Genomic_DNA"/>
</dbReference>
<evidence type="ECO:0000313" key="5">
    <source>
        <dbReference type="EMBL" id="EMA38781.1"/>
    </source>
</evidence>
<reference evidence="5 6" key="1">
    <citation type="journal article" date="2014" name="PLoS Genet.">
        <title>Phylogenetically driven sequencing of extremely halophilic archaea reveals strategies for static and dynamic osmo-response.</title>
        <authorList>
            <person name="Becker E.A."/>
            <person name="Seitzer P.M."/>
            <person name="Tritt A."/>
            <person name="Larsen D."/>
            <person name="Krusor M."/>
            <person name="Yao A.I."/>
            <person name="Wu D."/>
            <person name="Madern D."/>
            <person name="Eisen J.A."/>
            <person name="Darling A.E."/>
            <person name="Facciotti M.T."/>
        </authorList>
    </citation>
    <scope>NUCLEOTIDE SEQUENCE [LARGE SCALE GENOMIC DNA]</scope>
    <source>
        <strain evidence="5 6">100A6</strain>
    </source>
</reference>
<evidence type="ECO:0000259" key="4">
    <source>
        <dbReference type="PROSITE" id="PS50893"/>
    </source>
</evidence>
<dbReference type="PATRIC" id="fig|1132509.6.peg.1848"/>
<protein>
    <submittedName>
        <fullName evidence="5">ABC transporter ATP-binding protein</fullName>
    </submittedName>
</protein>